<protein>
    <recommendedName>
        <fullName evidence="3">Pierisin-like domain-containing protein</fullName>
    </recommendedName>
</protein>
<keyword evidence="2" id="KW-1133">Transmembrane helix</keyword>
<keyword evidence="2" id="KW-0812">Transmembrane</keyword>
<keyword evidence="5" id="KW-1185">Reference proteome</keyword>
<evidence type="ECO:0000259" key="3">
    <source>
        <dbReference type="Pfam" id="PF22596"/>
    </source>
</evidence>
<feature type="domain" description="Pierisin-like" evidence="3">
    <location>
        <begin position="3064"/>
        <end position="3188"/>
    </location>
</feature>
<dbReference type="Pfam" id="PF22596">
    <property type="entry name" value="Scabin-like"/>
    <property type="match status" value="3"/>
</dbReference>
<feature type="domain" description="Pierisin-like" evidence="3">
    <location>
        <begin position="1971"/>
        <end position="2090"/>
    </location>
</feature>
<feature type="region of interest" description="Disordered" evidence="1">
    <location>
        <begin position="1527"/>
        <end position="1546"/>
    </location>
</feature>
<name>A0A5N8XG38_9ACTN</name>
<feature type="domain" description="Pierisin-like" evidence="3">
    <location>
        <begin position="2715"/>
        <end position="2830"/>
    </location>
</feature>
<evidence type="ECO:0000313" key="4">
    <source>
        <dbReference type="EMBL" id="MPY57918.1"/>
    </source>
</evidence>
<feature type="region of interest" description="Disordered" evidence="1">
    <location>
        <begin position="3317"/>
        <end position="3361"/>
    </location>
</feature>
<reference evidence="4 5" key="1">
    <citation type="submission" date="2019-07" db="EMBL/GenBank/DDBJ databases">
        <title>New species of Amycolatopsis and Streptomyces.</title>
        <authorList>
            <person name="Duangmal K."/>
            <person name="Teo W.F.A."/>
            <person name="Lipun K."/>
        </authorList>
    </citation>
    <scope>NUCLEOTIDE SEQUENCE [LARGE SCALE GENOMIC DNA]</scope>
    <source>
        <strain evidence="4 5">NBRC 106415</strain>
    </source>
</reference>
<dbReference type="OrthoDB" id="4333945at2"/>
<dbReference type="RefSeq" id="WP_152771508.1">
    <property type="nucleotide sequence ID" value="NZ_VJZC01000063.1"/>
</dbReference>
<accession>A0A5N8XG38</accession>
<dbReference type="SUPFAM" id="SSF56399">
    <property type="entry name" value="ADP-ribosylation"/>
    <property type="match status" value="3"/>
</dbReference>
<organism evidence="4 5">
    <name type="scientific">Streptomyces spongiae</name>
    <dbReference type="NCBI Taxonomy" id="565072"/>
    <lineage>
        <taxon>Bacteria</taxon>
        <taxon>Bacillati</taxon>
        <taxon>Actinomycetota</taxon>
        <taxon>Actinomycetes</taxon>
        <taxon>Kitasatosporales</taxon>
        <taxon>Streptomycetaceae</taxon>
        <taxon>Streptomyces</taxon>
    </lineage>
</organism>
<gene>
    <name evidence="4" type="ORF">FNH08_12285</name>
</gene>
<evidence type="ECO:0000313" key="5">
    <source>
        <dbReference type="Proteomes" id="UP000400924"/>
    </source>
</evidence>
<feature type="transmembrane region" description="Helical" evidence="2">
    <location>
        <begin position="183"/>
        <end position="215"/>
    </location>
</feature>
<feature type="non-terminal residue" evidence="4">
    <location>
        <position position="3361"/>
    </location>
</feature>
<dbReference type="InterPro" id="IPR054695">
    <property type="entry name" value="Pierisin-like_dom"/>
</dbReference>
<dbReference type="EMBL" id="VJZC01000063">
    <property type="protein sequence ID" value="MPY57918.1"/>
    <property type="molecule type" value="Genomic_DNA"/>
</dbReference>
<sequence length="3361" mass="357377">MASPDDWNKVGLDGNPVSGNPDVLDGIANELWDLRDVARDVDAGLDVLLRSSESGGFEGSTADGMRDYVKKELKTFTANVALSFEQAGNAVARYALSLRRARDRAEDAARRAGQVAIPPAGLVGKNAPPPAELTAAKNDVEAEVDFVTAEAKIMEEALHDAASLVSRPVKKVKKTFWQKFWHALEIIGVVLAVVGVIFGGWIALAAFAVGAVLFFKAVADYAAGKGNGLSLALAFLGIMFPSTKGLTTASGLLRVLGAGGKALLGGGARAASAMTRTVLQGSRMLFSAPGNFARMSAQNLLGAARWTGNLVSVLPGAIRTGWQVSRDVARGTWKQFTGGLGRDFARSTSFVGGSRALRLSVFAMVALPRFMANTFLPLRYFEISKFGWRGAFRMGILERGLHMRPTVGQSLTRIGGGLGNAPSLRPKDPFASGSGRPFGDVTTPRLVVPGTQAWNDAIDDLGEFLPPGAPASWSGVSSLPPRTPGGMRGGMPDGTFGRIPAAPDDLLEPVSFNGLDPAMANWGSSVFPMRSLDTLGTYRGGSLPFPLFRTVDNLDQLGRPVVPGRGPLLSADPDSAVVRLRELDTALDLERTGTGLLKPIDDLSELMSLSVDGKLGGLTPEQLVKVLDGEVDLVNVTPEGVVLRIGKTDPVDVLVGGRDEVTIRVLEPPQGGTLPPTFLSRMAGPDSPTRMGISLDDLARLIPDTTDGMREARQLLGLGPARNDLTVQPVTPQPGFQPLTLREIVTGGAVGKTAGERFQAWVRVQNAELDLDTAGRALTRLTELPDTPPLRLAQAELDLSGAELRLNQARMDFGRLGMDPDVVRQNISVMTVRLEGPVANLPTGELPLLDSLGQPTGRWITVESGETPTWVLRTDAGVVPGTTVRMADDGFVVTTPEGVFKVGPDGTPVPDVGRLLGDLGRFDGVRLSGSGELTGLGLRVTQLSATDLVPVAFRIDVTDFTAAGGPVRLPDLAVAVREGGGFTVAGPPSGVRLQFDGAGVLEFREFRVPGTDLSLRFGDDVMSGLPQVVGADGLPFTGAQGMDFVRTADGGLTVRVPMTDAPGAAAAEFRFGLRGALIGRDVPLTGHGMDVLSGMSLRLGFDTGIAGTVVSRDLVGGGFGTRLLFRIDATPSSLTGRLGEGATLTESFSGRVFHFDSAGQLRLRDLPDGQGGFLRFEGTSETPSLRLDTSGTPVERLSVSGLDDAGAVGDFRPVDFGGAPQTRFPLDGIPEQILPGDALAERFPLAAIPEESLREVSLSAPGLEGVRLRFTEAPGGEVLPDVAHWELADSAGLSMADRLVLEQLDDGAFTVVDPVRNARWELDPQLQPLSLEVGLPGTERSLRFDLAGDQLPTVVGRGTVSPADGFVVEPLRGGSGELTGVTVRMPDTPGARGPLPEWRFDNAGLLREARLPLTGPGADPALRGLTVRVVHRPATELGAGGRTFELIGSSRTTGAFTVAPLTGEAAQRLPGGFSLTDSVTGLRWNADSAGRIDLAASVAEDGLRVERLGDLDALDDLDTLGSVADRLSTESPHVGPLTQVPDGGLGPLPDLERIFQGTLREGAALRPEPVPTALTSALVGGRTDLSSVRGLDEFFHTVDEVAHDPRTAPGVLQVERLATEAQDVLRTGGFDTRLLHGDLRGLRSSALARVTGDARQALDAHLGSLSGDTRAAGAVGPDGRPFDVDFTVTPGWGGGHSVVHDLTGLRMEFDAQRGLVSREFFLHDAPTDLAGLKLAASDSMTGEGLLIREFTVVDPAGAVDRFVAEPVGSALEQTGARFSVLDRVTGNRFHFALEGTMIAGDVQLGRTLGVLRLDMSAAGRPPRVLDTAGAPVSSLRADTLGGGRVALTPVGESLTRPLQRVVIDSHSLGVTEKIIGVPGPRGDLFGQYWKVDYTSGTAVRLDEAGRELTGRLDTATVRMTPSGEIALVGSDGRILYESLGPGRTVAAVDRTVDLENLRPAEPVWRATDEPLWRYDDRAPEAIHTEGFRPKNPSFLDLGQYVRANSPSGFVSTTADSALSWGSRYKYEIDAPGGIDVNKTFDKDPVLSRGGNPFANEAEISFAGGVQPRFVKGAEVMSGAERGVWKPNPAFRPEGAEQEWTRQATYFFKAMNQTPAPMATTHTVNPGATVHSVVQVVEQPLHGAPELTAGMKLRMTQGPAADGAAHAPHVELLGPDGLRPQGWSVVSHNEGFTVTDPTGQTHWNFDSQLQPLADDLPLGGQGLPDEDDLLTFDFEADLPFPAAGDELAQLDDLLLPDPTPNGHGLPDDPFHQLPDEDDLFTFDFEVDLPSPAAGDELAQLDNVLLPDPTLNGHGALNDPLPSIPEDDELFAFDLPAAGLSPTAGPSRPLAEGWSIVQHQGGGFTVFDPSGQRLWNLDGQLQVLSQHVQVPGTQYLVSFDFTGQHSPTVLGPDGLPASGWSVMEHQGNFAVLDPTGHIRWTIEPHMVETPDPNALLANGATLADDVPLPGVPGDPLLHGHSVLAHYPPGLGPGPAVSRFEILGPAADRFLVGPVDAALEQLGARFSVLSRDTNNLFHFGAGGSPVGVDVWLGQDMGILRLPLDGSGRAPEVLTSMGTPTAAMRAQEFPGGQVAVLPVGRQLTRPLQHVVIDPHSLEVLEKTVGIPARFGDRQGRYWRVDFTSRTAVTLDEAGFELPSGFDPVRVDVEPNGEFSLLGANDGVLYASSGPGRLLAAIDPVDLGTLAPERIVWRKTDETLWRNDNRGPETIFNEGFRPRDPAFLDLDEYVRANTHSAFVSTTIDSNLGWNSKFRYEIHAPGGIDANESFRANNAANPFANEVEISFPGGVHPRFIRRVEELQEGQAIGQLDNPAFQSMVGDEVSRRTATYFIRAMDQTPAPMTVTHTMRLEDATGTVLPVVHVTEEPLVGAPDLAGMRFRLTEMPQTGTSTAFSRMELLGQDGLPVPDRTLLPREGGGFTVSGGPRGDLHFGPGGAFEFRDVRLGGIDHTLRFDTPSGVDGMPKLLGKEGAPVEGVQIRRAGDGGLTVDVRVPWQEDTRLRWRFAENGEPAGQSVIVPDRLAAAVDRSVDVDSITPKDLVAWRDSYETLWRYDDRPPKVIFKEGFAPRNPEHVDLKQLVEFNRHSAFVSTTFSADAKFARGTFRYEIYAPGGIDAGETLRDVHIGDGVGNPHEGEFEISFPGGIRPQFIKGAHKVVDPDGAHTLTRWKANRGFDPTAVNTEVVRPIASQDVQRILSDAAAKAPVSKPVQVPEELERFARAFGKMTAFEAGKLWDDASGIISQFDAFPLRIDGERAALLKRDPLQYWHTMRVAQELHLHAGRSQKLLRGIDVARDLAAERGVDGVPRGLVGGSPGPAHLPGSSGGAGPSGERTALDGPAVQTSAPAA</sequence>
<dbReference type="Gene3D" id="3.90.210.10">
    <property type="entry name" value="Heat-Labile Enterotoxin, subunit A"/>
    <property type="match status" value="3"/>
</dbReference>
<comment type="caution">
    <text evidence="4">The sequence shown here is derived from an EMBL/GenBank/DDBJ whole genome shotgun (WGS) entry which is preliminary data.</text>
</comment>
<evidence type="ECO:0000256" key="1">
    <source>
        <dbReference type="SAM" id="MobiDB-lite"/>
    </source>
</evidence>
<proteinExistence type="predicted"/>
<dbReference type="Proteomes" id="UP000400924">
    <property type="component" value="Unassembled WGS sequence"/>
</dbReference>
<evidence type="ECO:0000256" key="2">
    <source>
        <dbReference type="SAM" id="Phobius"/>
    </source>
</evidence>
<keyword evidence="2" id="KW-0472">Membrane</keyword>